<dbReference type="PANTHER" id="PTHR43685:SF13">
    <property type="entry name" value="O ANTIGEN BIOSYNTHESIS RHAMNOSYLTRANSFERASE RFBN"/>
    <property type="match status" value="1"/>
</dbReference>
<feature type="domain" description="Glycosyltransferase 2-like" evidence="1">
    <location>
        <begin position="5"/>
        <end position="158"/>
    </location>
</feature>
<dbReference type="Proteomes" id="UP000561011">
    <property type="component" value="Unassembled WGS sequence"/>
</dbReference>
<evidence type="ECO:0000313" key="2">
    <source>
        <dbReference type="EMBL" id="NYS93930.1"/>
    </source>
</evidence>
<sequence>MTTISILTAVYNESLYVADMIASVLAQTHEDLELVIVDDGSTDDTVARARAAAGSDPRVVIIAEGEKLGKVGAFNRAYAESSGGAVVLLGGDDIVPPDSLEHRLDVLDGAAEGTPADAAFFRLKTFSTNPKFDGMVLPRKDTGNRSGGTVIMRRELADSVFPIDESLVAEDIWIALVIDHLAQTVRSSGHVVLNYRIHAHNSNPRHLPFDKMTQSLHRRMLPYRLIRESSRFSLSREEEQRFRVREQLEALRVDGRGLAILRLGSAPLVERLRAFSSSGPRVHALRSRLYRLFSGW</sequence>
<dbReference type="InterPro" id="IPR050834">
    <property type="entry name" value="Glycosyltransf_2"/>
</dbReference>
<keyword evidence="3" id="KW-1185">Reference proteome</keyword>
<dbReference type="AlphaFoldDB" id="A0A853ETZ7"/>
<dbReference type="CDD" id="cd00761">
    <property type="entry name" value="Glyco_tranf_GTA_type"/>
    <property type="match status" value="1"/>
</dbReference>
<dbReference type="GO" id="GO:0044010">
    <property type="term" value="P:single-species biofilm formation"/>
    <property type="evidence" value="ECO:0007669"/>
    <property type="project" value="TreeGrafter"/>
</dbReference>
<evidence type="ECO:0000313" key="3">
    <source>
        <dbReference type="Proteomes" id="UP000561011"/>
    </source>
</evidence>
<dbReference type="GO" id="GO:0016740">
    <property type="term" value="F:transferase activity"/>
    <property type="evidence" value="ECO:0007669"/>
    <property type="project" value="UniProtKB-KW"/>
</dbReference>
<dbReference type="EMBL" id="JACBYE010000022">
    <property type="protein sequence ID" value="NYS93930.1"/>
    <property type="molecule type" value="Genomic_DNA"/>
</dbReference>
<accession>A0A853ETZ7</accession>
<name>A0A853ETZ7_9MICO</name>
<evidence type="ECO:0000259" key="1">
    <source>
        <dbReference type="Pfam" id="PF00535"/>
    </source>
</evidence>
<dbReference type="SUPFAM" id="SSF53448">
    <property type="entry name" value="Nucleotide-diphospho-sugar transferases"/>
    <property type="match status" value="1"/>
</dbReference>
<organism evidence="2 3">
    <name type="scientific">Sanguibacter inulinus</name>
    <dbReference type="NCBI Taxonomy" id="60922"/>
    <lineage>
        <taxon>Bacteria</taxon>
        <taxon>Bacillati</taxon>
        <taxon>Actinomycetota</taxon>
        <taxon>Actinomycetes</taxon>
        <taxon>Micrococcales</taxon>
        <taxon>Sanguibacteraceae</taxon>
        <taxon>Sanguibacter</taxon>
    </lineage>
</organism>
<reference evidence="2 3" key="1">
    <citation type="submission" date="2020-07" db="EMBL/GenBank/DDBJ databases">
        <title>MOT database genomes.</title>
        <authorList>
            <person name="Joseph S."/>
            <person name="Aduse-Opoku J."/>
            <person name="Hashim A."/>
            <person name="Wade W."/>
            <person name="Curtis M."/>
        </authorList>
    </citation>
    <scope>NUCLEOTIDE SEQUENCE [LARGE SCALE GENOMIC DNA]</scope>
    <source>
        <strain evidence="2 3">DSM 100099</strain>
    </source>
</reference>
<comment type="caution">
    <text evidence="2">The sequence shown here is derived from an EMBL/GenBank/DDBJ whole genome shotgun (WGS) entry which is preliminary data.</text>
</comment>
<proteinExistence type="predicted"/>
<dbReference type="PANTHER" id="PTHR43685">
    <property type="entry name" value="GLYCOSYLTRANSFERASE"/>
    <property type="match status" value="1"/>
</dbReference>
<dbReference type="InterPro" id="IPR001173">
    <property type="entry name" value="Glyco_trans_2-like"/>
</dbReference>
<gene>
    <name evidence="2" type="ORF">HZZ10_10415</name>
</gene>
<dbReference type="InterPro" id="IPR029044">
    <property type="entry name" value="Nucleotide-diphossugar_trans"/>
</dbReference>
<dbReference type="Pfam" id="PF00535">
    <property type="entry name" value="Glycos_transf_2"/>
    <property type="match status" value="1"/>
</dbReference>
<dbReference type="Gene3D" id="3.90.550.10">
    <property type="entry name" value="Spore Coat Polysaccharide Biosynthesis Protein SpsA, Chain A"/>
    <property type="match status" value="1"/>
</dbReference>
<keyword evidence="2" id="KW-0808">Transferase</keyword>
<protein>
    <submittedName>
        <fullName evidence="2">Glycosyltransferase family 2 protein</fullName>
    </submittedName>
</protein>
<dbReference type="RefSeq" id="WP_179913449.1">
    <property type="nucleotide sequence ID" value="NZ_JACBYE010000022.1"/>
</dbReference>